<dbReference type="Pfam" id="PF13193">
    <property type="entry name" value="AMP-binding_C"/>
    <property type="match status" value="2"/>
</dbReference>
<dbReference type="EMBL" id="FOTW01000016">
    <property type="protein sequence ID" value="SFM26708.1"/>
    <property type="molecule type" value="Genomic_DNA"/>
</dbReference>
<dbReference type="Gene3D" id="3.30.559.10">
    <property type="entry name" value="Chloramphenicol acetyltransferase-like domain"/>
    <property type="match status" value="1"/>
</dbReference>
<keyword evidence="2" id="KW-0596">Phosphopantetheine</keyword>
<dbReference type="FunFam" id="3.30.559.10:FF:000012">
    <property type="entry name" value="Non-ribosomal peptide synthetase"/>
    <property type="match status" value="1"/>
</dbReference>
<dbReference type="STRING" id="758825.SAMN02982985_03395"/>
<proteinExistence type="predicted"/>
<dbReference type="FunFam" id="3.30.300.30:FF:000010">
    <property type="entry name" value="Enterobactin synthetase component F"/>
    <property type="match status" value="2"/>
</dbReference>
<accession>A0A1I4PG69</accession>
<dbReference type="Gene3D" id="3.30.300.30">
    <property type="match status" value="2"/>
</dbReference>
<dbReference type="InterPro" id="IPR000873">
    <property type="entry name" value="AMP-dep_synth/lig_dom"/>
</dbReference>
<dbReference type="InterPro" id="IPR010071">
    <property type="entry name" value="AA_adenyl_dom"/>
</dbReference>
<gene>
    <name evidence="6" type="ORF">SAMN02982985_03395</name>
</gene>
<dbReference type="Pfam" id="PF00501">
    <property type="entry name" value="AMP-binding"/>
    <property type="match status" value="2"/>
</dbReference>
<dbReference type="PROSITE" id="PS00012">
    <property type="entry name" value="PHOSPHOPANTETHEINE"/>
    <property type="match status" value="1"/>
</dbReference>
<dbReference type="SUPFAM" id="SSF56801">
    <property type="entry name" value="Acetyl-CoA synthetase-like"/>
    <property type="match status" value="2"/>
</dbReference>
<dbReference type="FunFam" id="3.40.50.980:FF:000001">
    <property type="entry name" value="Non-ribosomal peptide synthetase"/>
    <property type="match status" value="2"/>
</dbReference>
<dbReference type="FunFam" id="3.40.50.12780:FF:000012">
    <property type="entry name" value="Non-ribosomal peptide synthetase"/>
    <property type="match status" value="2"/>
</dbReference>
<dbReference type="Gene3D" id="3.30.559.30">
    <property type="entry name" value="Nonribosomal peptide synthetase, condensation domain"/>
    <property type="match status" value="1"/>
</dbReference>
<dbReference type="PANTHER" id="PTHR45527">
    <property type="entry name" value="NONRIBOSOMAL PEPTIDE SYNTHETASE"/>
    <property type="match status" value="1"/>
</dbReference>
<sequence>MVNSNSVLDTPTPGEPVPVHFNDTARDYPRAAVIQQIFERIAAAAPERIALDDLSEQLSYAELNRRANRLAHLLLELGVGPDRRVALLLERGIAMVVASLAVLKAGGAYLPLDPATPPARLAEILADATPQVLLCASASAVAGLDCGAALVELARDGERLARQPEHDPDPAASGLQARHLAYVMYTSGSTGAPKGVMIEHRSVLRLALNSGFAPLDERDCVAHCANPAFDAATWEIWGALLNGARLLVLAPGTVLRPQAFNDALLAGGATALWLTAGLFHEYADALAPAFGRLTWLLAGGDVLDPKRLAAVLAKAGRPRHLLNGYGPTETTTFATTFEVDAAAAQAGAIPIGRPIGNTQVRILDEHGALLPFGATGEICIGGDGVARGYLNRPELSAERFIADPFGGDADARLYRSGDLGRWRADGNIEFVGRNDFQVKLRGFRIEPGEIEARLAACAGVREALVLLREDSPGDKRLVGYLAQQADAAPIDVAAVRAELKQALPVYMQPAALLVLARFPLTANGKVDRKALPAPARADAADGDYSAPQGDREQALALLWQDLLALPQVGRHDNFFALGGHSLLALRLMARLRQQFDVELAPRVLFEHPTVAALAAQLSGAAPARWVPMGAAALGADGTSGAPAESAPLSHAQQRLWFLNQLDPAAGQAYHMPVAYRLSGALHEDALKAALARIVQRHDSLRTRFAMLDGAPVQRVAPADQVPPLLEQDLSYLDEHEQGAARGALYAAEIARPFDLAAGPLLRVMLLRLAPDEHELLLIQHHIISDGWSMGVLKAELGALYGAFSQGRPDPLPPLALQYADYAAWQRQPAQSAALERQLAFWRTHLEGAPALLALPTDRPRPARQSYRGGRVAFALEADASAALRRLGQRHGATLFMVLLAGWSSLLARLSGGDDIVVGTPVANRQRPEVEALIGFFVNTLALRLRLQGDPSVAELLARVRATTLAAYEQQELPFDHLVEALNPPRSMAHGPLFQTVLALDNTGGEQIDLLPQLALREASLPQNTSHFDLSLLLADDGRRLSGHIEYASDLFNNATARRLADSLRVLLAAMADDDTLPLARLPLLAPAARRQLLVDFNASASATPYPRDGLIHQQFERQAAATPDALALCRGAERLSYAELNRRANRLAHALLALGLAADDRVVLLLSRGSALVVAMLAVLKAGAAYVPLEPDAPAARLRHILADAAPRALLCAAAAASSVELSSYSAKFNCPLLPLDEHGAAAGDQRGGAARPETNPDAAALGLHARQLAYVMYTSGSTGAPKGVMVEHRNVLRLALNGGYAPLAADDCVAHCANPAFDAATWEIWGALLNGARLLVLPAQTVLRPQALNAALLDGGATALFLTTGLFHEYADALEPAFARLRWLLTGGEVLDPQRAARVLGKAGRPRHLLNCYGPTETTTFATTCELGAETAQARAVPIGRPIGNTSVYLLDGEGQPVPIGVTGEICIGGDGVARGYLNQPALSAQRFVADPFSAVEGARMYRSGDLGRWRADGNLEFIGRNDEQLKLRGFRIEPGEIEAVLAAQPGVREALVLLREDSPGERRLVGYVSAADGAELDPAALRQALKAALPAYMLPSALVRLARLPLTANGKVDRRALPPPDLAAQSEQAAGRTDTTAPAVALSAEEAELAELWRALLRQPRLAGADNFFDLGGHSLLAVRLVARIEQHYGIEFPLDAVFEAPTLNQMAARVAILRAGCQPAALDDLLRQLEDISDEQASERLDDAWPPAAAKPPPQPAKPAAH</sequence>
<dbReference type="FunFam" id="2.30.38.10:FF:000001">
    <property type="entry name" value="Non-ribosomal peptide synthetase PvdI"/>
    <property type="match status" value="2"/>
</dbReference>
<evidence type="ECO:0000256" key="3">
    <source>
        <dbReference type="ARBA" id="ARBA00022553"/>
    </source>
</evidence>
<dbReference type="GO" id="GO:0043041">
    <property type="term" value="P:amino acid activation for nonribosomal peptide biosynthetic process"/>
    <property type="evidence" value="ECO:0007669"/>
    <property type="project" value="TreeGrafter"/>
</dbReference>
<dbReference type="CDD" id="cd19531">
    <property type="entry name" value="LCL_NRPS-like"/>
    <property type="match status" value="1"/>
</dbReference>
<dbReference type="NCBIfam" id="TIGR01733">
    <property type="entry name" value="AA-adenyl-dom"/>
    <property type="match status" value="2"/>
</dbReference>
<feature type="compositionally biased region" description="Pro residues" evidence="4">
    <location>
        <begin position="1752"/>
        <end position="1765"/>
    </location>
</feature>
<dbReference type="InterPro" id="IPR025110">
    <property type="entry name" value="AMP-bd_C"/>
</dbReference>
<dbReference type="InterPro" id="IPR045851">
    <property type="entry name" value="AMP-bd_C_sf"/>
</dbReference>
<dbReference type="Pfam" id="PF00550">
    <property type="entry name" value="PP-binding"/>
    <property type="match status" value="2"/>
</dbReference>
<dbReference type="Gene3D" id="3.40.50.980">
    <property type="match status" value="4"/>
</dbReference>
<feature type="region of interest" description="Disordered" evidence="4">
    <location>
        <begin position="1739"/>
        <end position="1765"/>
    </location>
</feature>
<feature type="domain" description="Carrier" evidence="5">
    <location>
        <begin position="546"/>
        <end position="621"/>
    </location>
</feature>
<dbReference type="InterPro" id="IPR001242">
    <property type="entry name" value="Condensation_dom"/>
</dbReference>
<dbReference type="InterPro" id="IPR006162">
    <property type="entry name" value="Ppantetheine_attach_site"/>
</dbReference>
<evidence type="ECO:0000256" key="2">
    <source>
        <dbReference type="ARBA" id="ARBA00022450"/>
    </source>
</evidence>
<dbReference type="SUPFAM" id="SSF47336">
    <property type="entry name" value="ACP-like"/>
    <property type="match status" value="2"/>
</dbReference>
<dbReference type="SMART" id="SM00823">
    <property type="entry name" value="PKS_PP"/>
    <property type="match status" value="2"/>
</dbReference>
<dbReference type="FunFam" id="1.10.1200.10:FF:000016">
    <property type="entry name" value="Non-ribosomal peptide synthase"/>
    <property type="match status" value="1"/>
</dbReference>
<evidence type="ECO:0000256" key="4">
    <source>
        <dbReference type="SAM" id="MobiDB-lite"/>
    </source>
</evidence>
<keyword evidence="3" id="KW-0597">Phosphoprotein</keyword>
<dbReference type="Gene3D" id="2.30.38.10">
    <property type="entry name" value="Luciferase, Domain 3"/>
    <property type="match status" value="2"/>
</dbReference>
<dbReference type="GO" id="GO:0005829">
    <property type="term" value="C:cytosol"/>
    <property type="evidence" value="ECO:0007669"/>
    <property type="project" value="TreeGrafter"/>
</dbReference>
<feature type="region of interest" description="Disordered" evidence="4">
    <location>
        <begin position="1617"/>
        <end position="1638"/>
    </location>
</feature>
<dbReference type="InterPro" id="IPR023213">
    <property type="entry name" value="CAT-like_dom_sf"/>
</dbReference>
<reference evidence="6 7" key="1">
    <citation type="submission" date="2016-10" db="EMBL/GenBank/DDBJ databases">
        <authorList>
            <person name="de Groot N.N."/>
        </authorList>
    </citation>
    <scope>NUCLEOTIDE SEQUENCE [LARGE SCALE GENOMIC DNA]</scope>
    <source>
        <strain evidence="6 7">ATCC 43154</strain>
    </source>
</reference>
<dbReference type="CDD" id="cd12117">
    <property type="entry name" value="A_NRPS_Srf_like"/>
    <property type="match status" value="2"/>
</dbReference>
<dbReference type="OrthoDB" id="6297021at2"/>
<feature type="compositionally biased region" description="Polar residues" evidence="4">
    <location>
        <begin position="1627"/>
        <end position="1638"/>
    </location>
</feature>
<name>A0A1I4PG69_9BURK</name>
<protein>
    <submittedName>
        <fullName evidence="6">Amino acid adenylation domain-containing protein</fullName>
    </submittedName>
</protein>
<dbReference type="InterPro" id="IPR020845">
    <property type="entry name" value="AMP-binding_CS"/>
</dbReference>
<dbReference type="Proteomes" id="UP000199470">
    <property type="component" value="Unassembled WGS sequence"/>
</dbReference>
<dbReference type="FunFam" id="3.30.559.30:FF:000001">
    <property type="entry name" value="Non-ribosomal peptide synthetase"/>
    <property type="match status" value="1"/>
</dbReference>
<evidence type="ECO:0000259" key="5">
    <source>
        <dbReference type="PROSITE" id="PS50075"/>
    </source>
</evidence>
<dbReference type="PROSITE" id="PS50075">
    <property type="entry name" value="CARRIER"/>
    <property type="match status" value="2"/>
</dbReference>
<dbReference type="GO" id="GO:0031177">
    <property type="term" value="F:phosphopantetheine binding"/>
    <property type="evidence" value="ECO:0007669"/>
    <property type="project" value="InterPro"/>
</dbReference>
<comment type="cofactor">
    <cofactor evidence="1">
        <name>pantetheine 4'-phosphate</name>
        <dbReference type="ChEBI" id="CHEBI:47942"/>
    </cofactor>
</comment>
<dbReference type="InterPro" id="IPR009081">
    <property type="entry name" value="PP-bd_ACP"/>
</dbReference>
<dbReference type="Gene3D" id="1.10.1200.10">
    <property type="entry name" value="ACP-like"/>
    <property type="match status" value="2"/>
</dbReference>
<dbReference type="InterPro" id="IPR036736">
    <property type="entry name" value="ACP-like_sf"/>
</dbReference>
<dbReference type="GO" id="GO:0003824">
    <property type="term" value="F:catalytic activity"/>
    <property type="evidence" value="ECO:0007669"/>
    <property type="project" value="InterPro"/>
</dbReference>
<dbReference type="GO" id="GO:0044550">
    <property type="term" value="P:secondary metabolite biosynthetic process"/>
    <property type="evidence" value="ECO:0007669"/>
    <property type="project" value="UniProtKB-ARBA"/>
</dbReference>
<feature type="domain" description="Carrier" evidence="5">
    <location>
        <begin position="1642"/>
        <end position="1717"/>
    </location>
</feature>
<dbReference type="InterPro" id="IPR020806">
    <property type="entry name" value="PKS_PP-bd"/>
</dbReference>
<dbReference type="PANTHER" id="PTHR45527:SF1">
    <property type="entry name" value="FATTY ACID SYNTHASE"/>
    <property type="match status" value="1"/>
</dbReference>
<organism evidence="6 7">
    <name type="scientific">Rugamonas rubra</name>
    <dbReference type="NCBI Taxonomy" id="758825"/>
    <lineage>
        <taxon>Bacteria</taxon>
        <taxon>Pseudomonadati</taxon>
        <taxon>Pseudomonadota</taxon>
        <taxon>Betaproteobacteria</taxon>
        <taxon>Burkholderiales</taxon>
        <taxon>Oxalobacteraceae</taxon>
        <taxon>Telluria group</taxon>
        <taxon>Rugamonas</taxon>
    </lineage>
</organism>
<dbReference type="GO" id="GO:0072330">
    <property type="term" value="P:monocarboxylic acid biosynthetic process"/>
    <property type="evidence" value="ECO:0007669"/>
    <property type="project" value="UniProtKB-ARBA"/>
</dbReference>
<dbReference type="PROSITE" id="PS00455">
    <property type="entry name" value="AMP_BINDING"/>
    <property type="match status" value="2"/>
</dbReference>
<evidence type="ECO:0000313" key="7">
    <source>
        <dbReference type="Proteomes" id="UP000199470"/>
    </source>
</evidence>
<feature type="region of interest" description="Disordered" evidence="4">
    <location>
        <begin position="1"/>
        <end position="22"/>
    </location>
</feature>
<dbReference type="Pfam" id="PF00668">
    <property type="entry name" value="Condensation"/>
    <property type="match status" value="1"/>
</dbReference>
<keyword evidence="7" id="KW-1185">Reference proteome</keyword>
<evidence type="ECO:0000313" key="6">
    <source>
        <dbReference type="EMBL" id="SFM26708.1"/>
    </source>
</evidence>
<dbReference type="SUPFAM" id="SSF52777">
    <property type="entry name" value="CoA-dependent acyltransferases"/>
    <property type="match status" value="2"/>
</dbReference>
<evidence type="ECO:0000256" key="1">
    <source>
        <dbReference type="ARBA" id="ARBA00001957"/>
    </source>
</evidence>